<dbReference type="PANTHER" id="PTHR34290">
    <property type="entry name" value="SI:CH73-390P7.2"/>
    <property type="match status" value="1"/>
</dbReference>
<evidence type="ECO:0000313" key="1">
    <source>
        <dbReference type="EMBL" id="KAK5863912.1"/>
    </source>
</evidence>
<protein>
    <submittedName>
        <fullName evidence="1">Uncharacterized protein</fullName>
    </submittedName>
</protein>
<reference evidence="1 2" key="1">
    <citation type="journal article" date="2023" name="Genes (Basel)">
        <title>Chromosome-Level Genome Assembly and Circadian Gene Repertoire of the Patagonia Blennie Eleginops maclovinus-The Closest Ancestral Proxy of Antarctic Cryonotothenioids.</title>
        <authorList>
            <person name="Cheng C.C."/>
            <person name="Rivera-Colon A.G."/>
            <person name="Minhas B.F."/>
            <person name="Wilson L."/>
            <person name="Rayamajhi N."/>
            <person name="Vargas-Chacoff L."/>
            <person name="Catchen J.M."/>
        </authorList>
    </citation>
    <scope>NUCLEOTIDE SEQUENCE [LARGE SCALE GENOMIC DNA]</scope>
    <source>
        <strain evidence="1">JMC-PN-2008</strain>
    </source>
</reference>
<sequence length="183" mass="21406">MMWFNKFSVFAKGYQMRACLARLPIYLNSTIRVAPALCRLQHRTFSSKPAGVKVLYDGQCPICVQEIRFLQFMQTNRPEKVDFIDISLTDYDEGKYKGVSYEMAMEEMHVIDENDKVHRGIPAFSVMYSAVGFGWLGRFMMWSPVRPFMENCYDIFARNRLKWTGRGEECTKGRCEKKKENDS</sequence>
<dbReference type="EMBL" id="JAUZQC010000011">
    <property type="protein sequence ID" value="KAK5863912.1"/>
    <property type="molecule type" value="Genomic_DNA"/>
</dbReference>
<keyword evidence="2" id="KW-1185">Reference proteome</keyword>
<dbReference type="GO" id="GO:0015035">
    <property type="term" value="F:protein-disulfide reductase activity"/>
    <property type="evidence" value="ECO:0007669"/>
    <property type="project" value="InterPro"/>
</dbReference>
<reference evidence="1 2" key="2">
    <citation type="journal article" date="2023" name="Mol. Biol. Evol.">
        <title>Genomics of Secondarily Temperate Adaptation in the Only Non-Antarctic Icefish.</title>
        <authorList>
            <person name="Rivera-Colon A.G."/>
            <person name="Rayamajhi N."/>
            <person name="Minhas B.F."/>
            <person name="Madrigal G."/>
            <person name="Bilyk K.T."/>
            <person name="Yoon V."/>
            <person name="Hune M."/>
            <person name="Gregory S."/>
            <person name="Cheng C.H.C."/>
            <person name="Catchen J.M."/>
        </authorList>
    </citation>
    <scope>NUCLEOTIDE SEQUENCE [LARGE SCALE GENOMIC DNA]</scope>
    <source>
        <strain evidence="1">JMC-PN-2008</strain>
    </source>
</reference>
<dbReference type="PANTHER" id="PTHR34290:SF2">
    <property type="entry name" value="OS04G0668800 PROTEIN"/>
    <property type="match status" value="1"/>
</dbReference>
<comment type="caution">
    <text evidence="1">The sequence shown here is derived from an EMBL/GenBank/DDBJ whole genome shotgun (WGS) entry which is preliminary data.</text>
</comment>
<evidence type="ECO:0000313" key="2">
    <source>
        <dbReference type="Proteomes" id="UP001346869"/>
    </source>
</evidence>
<gene>
    <name evidence="1" type="ORF">PBY51_000899</name>
</gene>
<dbReference type="Proteomes" id="UP001346869">
    <property type="component" value="Unassembled WGS sequence"/>
</dbReference>
<dbReference type="InterPro" id="IPR007263">
    <property type="entry name" value="DCC1-like"/>
</dbReference>
<name>A0AAN7XMW3_ELEMC</name>
<organism evidence="1 2">
    <name type="scientific">Eleginops maclovinus</name>
    <name type="common">Patagonian blennie</name>
    <name type="synonym">Eleginus maclovinus</name>
    <dbReference type="NCBI Taxonomy" id="56733"/>
    <lineage>
        <taxon>Eukaryota</taxon>
        <taxon>Metazoa</taxon>
        <taxon>Chordata</taxon>
        <taxon>Craniata</taxon>
        <taxon>Vertebrata</taxon>
        <taxon>Euteleostomi</taxon>
        <taxon>Actinopterygii</taxon>
        <taxon>Neopterygii</taxon>
        <taxon>Teleostei</taxon>
        <taxon>Neoteleostei</taxon>
        <taxon>Acanthomorphata</taxon>
        <taxon>Eupercaria</taxon>
        <taxon>Perciformes</taxon>
        <taxon>Notothenioidei</taxon>
        <taxon>Eleginopidae</taxon>
        <taxon>Eleginops</taxon>
    </lineage>
</organism>
<dbReference type="AlphaFoldDB" id="A0AAN7XMW3"/>
<dbReference type="Pfam" id="PF04134">
    <property type="entry name" value="DCC1-like"/>
    <property type="match status" value="1"/>
</dbReference>
<accession>A0AAN7XMW3</accession>
<dbReference type="InterPro" id="IPR044691">
    <property type="entry name" value="DCC1_Trx"/>
</dbReference>
<proteinExistence type="predicted"/>